<dbReference type="Gene3D" id="3.40.30.10">
    <property type="entry name" value="Glutaredoxin"/>
    <property type="match status" value="1"/>
</dbReference>
<dbReference type="InterPro" id="IPR004045">
    <property type="entry name" value="Glutathione_S-Trfase_N"/>
</dbReference>
<dbReference type="SUPFAM" id="SSF47616">
    <property type="entry name" value="GST C-terminal domain-like"/>
    <property type="match status" value="1"/>
</dbReference>
<protein>
    <recommendedName>
        <fullName evidence="1">GST N-terminal domain-containing protein</fullName>
    </recommendedName>
</protein>
<proteinExistence type="predicted"/>
<dbReference type="InterPro" id="IPR036249">
    <property type="entry name" value="Thioredoxin-like_sf"/>
</dbReference>
<dbReference type="Pfam" id="PF13410">
    <property type="entry name" value="GST_C_2"/>
    <property type="match status" value="1"/>
</dbReference>
<evidence type="ECO:0000259" key="1">
    <source>
        <dbReference type="PROSITE" id="PS50404"/>
    </source>
</evidence>
<dbReference type="InterPro" id="IPR036282">
    <property type="entry name" value="Glutathione-S-Trfase_C_sf"/>
</dbReference>
<dbReference type="OrthoDB" id="9988732at2759"/>
<comment type="caution">
    <text evidence="2">The sequence shown here is derived from an EMBL/GenBank/DDBJ whole genome shotgun (WGS) entry which is preliminary data.</text>
</comment>
<name>A0A080Z8G7_PHYNI</name>
<dbReference type="SUPFAM" id="SSF52833">
    <property type="entry name" value="Thioredoxin-like"/>
    <property type="match status" value="1"/>
</dbReference>
<accession>A0A080Z8G7</accession>
<evidence type="ECO:0000313" key="2">
    <source>
        <dbReference type="EMBL" id="ETO62928.1"/>
    </source>
</evidence>
<organism evidence="2 3">
    <name type="scientific">Phytophthora nicotianae P1976</name>
    <dbReference type="NCBI Taxonomy" id="1317066"/>
    <lineage>
        <taxon>Eukaryota</taxon>
        <taxon>Sar</taxon>
        <taxon>Stramenopiles</taxon>
        <taxon>Oomycota</taxon>
        <taxon>Peronosporomycetes</taxon>
        <taxon>Peronosporales</taxon>
        <taxon>Peronosporaceae</taxon>
        <taxon>Phytophthora</taxon>
    </lineage>
</organism>
<reference evidence="2 3" key="1">
    <citation type="submission" date="2013-11" db="EMBL/GenBank/DDBJ databases">
        <title>The Genome Sequence of Phytophthora parasitica P1976.</title>
        <authorList>
            <consortium name="The Broad Institute Genomics Platform"/>
            <person name="Russ C."/>
            <person name="Tyler B."/>
            <person name="Panabieres F."/>
            <person name="Shan W."/>
            <person name="Tripathy S."/>
            <person name="Grunwald N."/>
            <person name="Machado M."/>
            <person name="Johnson C.S."/>
            <person name="Walker B."/>
            <person name="Young S."/>
            <person name="Zeng Q."/>
            <person name="Gargeya S."/>
            <person name="Fitzgerald M."/>
            <person name="Haas B."/>
            <person name="Abouelleil A."/>
            <person name="Allen A.W."/>
            <person name="Alvarado L."/>
            <person name="Arachchi H.M."/>
            <person name="Berlin A.M."/>
            <person name="Chapman S.B."/>
            <person name="Gainer-Dewar J."/>
            <person name="Goldberg J."/>
            <person name="Griggs A."/>
            <person name="Gujja S."/>
            <person name="Hansen M."/>
            <person name="Howarth C."/>
            <person name="Imamovic A."/>
            <person name="Ireland A."/>
            <person name="Larimer J."/>
            <person name="McCowan C."/>
            <person name="Murphy C."/>
            <person name="Pearson M."/>
            <person name="Poon T.W."/>
            <person name="Priest M."/>
            <person name="Roberts A."/>
            <person name="Saif S."/>
            <person name="Shea T."/>
            <person name="Sisk P."/>
            <person name="Sykes S."/>
            <person name="Wortman J."/>
            <person name="Nusbaum C."/>
            <person name="Birren B."/>
        </authorList>
    </citation>
    <scope>NUCLEOTIDE SEQUENCE [LARGE SCALE GENOMIC DNA]</scope>
    <source>
        <strain evidence="2 3">P1976</strain>
    </source>
</reference>
<dbReference type="Pfam" id="PF13409">
    <property type="entry name" value="GST_N_2"/>
    <property type="match status" value="1"/>
</dbReference>
<dbReference type="EMBL" id="ANJA01003528">
    <property type="protein sequence ID" value="ETO62928.1"/>
    <property type="molecule type" value="Genomic_DNA"/>
</dbReference>
<dbReference type="AlphaFoldDB" id="A0A080Z8G7"/>
<sequence length="286" mass="32392">MLRGVRLAKTLVPVVRRSGSCYLSSIASREPKATLVTIPASNYAEKARWALRVAKIPFVEEKWAPLFAYLSTKPKGGRSVPLLVVPSSPHVVLTDSADIMAFCADKHQELYPNEKAKDQEKFFDTKLGPHARRCVYYTMFQDEKVSQRIMADPIDGLVQRSTIRLLFPALRLVLVRALKINEKSAERSWSRIEGILREAEKELGDGPVGTRFLAGDSFSAADISFCSHLAPIVLPPQHEFVTPYMSMDSIVDPIFRERYESVRRSKVGEFVLWCYKNKRPMPKDSM</sequence>
<dbReference type="CDD" id="cd00570">
    <property type="entry name" value="GST_N_family"/>
    <property type="match status" value="1"/>
</dbReference>
<feature type="domain" description="GST N-terminal" evidence="1">
    <location>
        <begin position="31"/>
        <end position="111"/>
    </location>
</feature>
<gene>
    <name evidence="2" type="ORF">F444_19245</name>
</gene>
<dbReference type="CDD" id="cd00299">
    <property type="entry name" value="GST_C_family"/>
    <property type="match status" value="1"/>
</dbReference>
<evidence type="ECO:0000313" key="3">
    <source>
        <dbReference type="Proteomes" id="UP000028582"/>
    </source>
</evidence>
<dbReference type="Proteomes" id="UP000028582">
    <property type="component" value="Unassembled WGS sequence"/>
</dbReference>
<dbReference type="PROSITE" id="PS50404">
    <property type="entry name" value="GST_NTER"/>
    <property type="match status" value="1"/>
</dbReference>